<name>A0A2K3JXE6_TRIPR</name>
<proteinExistence type="predicted"/>
<sequence length="142" mass="15354">MPLITTMKFQINPYNEIKLQKCHYNKLTGFSVLCSLKVSSSNIDCSFDNLSFFLEESPSPPQPPPSSSSLPPPREHEALSTASFSSPLPSLSLLFPLILDTVLFGEETPFSSSNAAAGADGCGEFASIPRRNDLVSVLRSVT</sequence>
<evidence type="ECO:0000313" key="2">
    <source>
        <dbReference type="EMBL" id="PNX58739.1"/>
    </source>
</evidence>
<dbReference type="Proteomes" id="UP000236291">
    <property type="component" value="Unassembled WGS sequence"/>
</dbReference>
<evidence type="ECO:0000313" key="3">
    <source>
        <dbReference type="Proteomes" id="UP000236291"/>
    </source>
</evidence>
<evidence type="ECO:0000256" key="1">
    <source>
        <dbReference type="SAM" id="MobiDB-lite"/>
    </source>
</evidence>
<gene>
    <name evidence="2" type="ORF">L195_g051064</name>
</gene>
<comment type="caution">
    <text evidence="2">The sequence shown here is derived from an EMBL/GenBank/DDBJ whole genome shotgun (WGS) entry which is preliminary data.</text>
</comment>
<organism evidence="2 3">
    <name type="scientific">Trifolium pratense</name>
    <name type="common">Red clover</name>
    <dbReference type="NCBI Taxonomy" id="57577"/>
    <lineage>
        <taxon>Eukaryota</taxon>
        <taxon>Viridiplantae</taxon>
        <taxon>Streptophyta</taxon>
        <taxon>Embryophyta</taxon>
        <taxon>Tracheophyta</taxon>
        <taxon>Spermatophyta</taxon>
        <taxon>Magnoliopsida</taxon>
        <taxon>eudicotyledons</taxon>
        <taxon>Gunneridae</taxon>
        <taxon>Pentapetalae</taxon>
        <taxon>rosids</taxon>
        <taxon>fabids</taxon>
        <taxon>Fabales</taxon>
        <taxon>Fabaceae</taxon>
        <taxon>Papilionoideae</taxon>
        <taxon>50 kb inversion clade</taxon>
        <taxon>NPAAA clade</taxon>
        <taxon>Hologalegina</taxon>
        <taxon>IRL clade</taxon>
        <taxon>Trifolieae</taxon>
        <taxon>Trifolium</taxon>
    </lineage>
</organism>
<feature type="region of interest" description="Disordered" evidence="1">
    <location>
        <begin position="55"/>
        <end position="82"/>
    </location>
</feature>
<reference evidence="2 3" key="2">
    <citation type="journal article" date="2017" name="Front. Plant Sci.">
        <title>Gene Classification and Mining of Molecular Markers Useful in Red Clover (Trifolium pratense) Breeding.</title>
        <authorList>
            <person name="Istvanek J."/>
            <person name="Dluhosova J."/>
            <person name="Dluhos P."/>
            <person name="Patkova L."/>
            <person name="Nedelnik J."/>
            <person name="Repkova J."/>
        </authorList>
    </citation>
    <scope>NUCLEOTIDE SEQUENCE [LARGE SCALE GENOMIC DNA]</scope>
    <source>
        <strain evidence="3">cv. Tatra</strain>
        <tissue evidence="2">Young leaves</tissue>
    </source>
</reference>
<dbReference type="AlphaFoldDB" id="A0A2K3JXE6"/>
<accession>A0A2K3JXE6</accession>
<feature type="compositionally biased region" description="Pro residues" evidence="1">
    <location>
        <begin position="58"/>
        <end position="72"/>
    </location>
</feature>
<reference evidence="2 3" key="1">
    <citation type="journal article" date="2014" name="Am. J. Bot.">
        <title>Genome assembly and annotation for red clover (Trifolium pratense; Fabaceae).</title>
        <authorList>
            <person name="Istvanek J."/>
            <person name="Jaros M."/>
            <person name="Krenek A."/>
            <person name="Repkova J."/>
        </authorList>
    </citation>
    <scope>NUCLEOTIDE SEQUENCE [LARGE SCALE GENOMIC DNA]</scope>
    <source>
        <strain evidence="3">cv. Tatra</strain>
        <tissue evidence="2">Young leaves</tissue>
    </source>
</reference>
<protein>
    <submittedName>
        <fullName evidence="2">Uncharacterized protein</fullName>
    </submittedName>
</protein>
<dbReference type="EMBL" id="ASHM01079257">
    <property type="protein sequence ID" value="PNX58739.1"/>
    <property type="molecule type" value="Genomic_DNA"/>
</dbReference>